<evidence type="ECO:0000313" key="3">
    <source>
        <dbReference type="Proteomes" id="UP000195913"/>
    </source>
</evidence>
<organism evidence="2 3">
    <name type="scientific">Arthrobacter rhombi</name>
    <dbReference type="NCBI Taxonomy" id="71253"/>
    <lineage>
        <taxon>Bacteria</taxon>
        <taxon>Bacillati</taxon>
        <taxon>Actinomycetota</taxon>
        <taxon>Actinomycetes</taxon>
        <taxon>Micrococcales</taxon>
        <taxon>Micrococcaceae</taxon>
        <taxon>Arthrobacter</taxon>
    </lineage>
</organism>
<dbReference type="Proteomes" id="UP000195913">
    <property type="component" value="Unassembled WGS sequence"/>
</dbReference>
<dbReference type="AlphaFoldDB" id="A0A1R4FXD3"/>
<dbReference type="NCBIfam" id="NF033218">
    <property type="entry name" value="anchor_AmaP"/>
    <property type="match status" value="1"/>
</dbReference>
<keyword evidence="1" id="KW-1133">Transmembrane helix</keyword>
<evidence type="ECO:0000313" key="2">
    <source>
        <dbReference type="EMBL" id="SJM60511.1"/>
    </source>
</evidence>
<keyword evidence="1" id="KW-0472">Membrane</keyword>
<proteinExistence type="predicted"/>
<accession>A0A1R4FXD3</accession>
<protein>
    <recommendedName>
        <fullName evidence="4">Alkaline shock response membrane anchor protein AmaP</fullName>
    </recommendedName>
</protein>
<dbReference type="EMBL" id="FUHW01000024">
    <property type="protein sequence ID" value="SJM60511.1"/>
    <property type="molecule type" value="Genomic_DNA"/>
</dbReference>
<evidence type="ECO:0000256" key="1">
    <source>
        <dbReference type="SAM" id="Phobius"/>
    </source>
</evidence>
<reference evidence="2 3" key="1">
    <citation type="submission" date="2017-02" db="EMBL/GenBank/DDBJ databases">
        <authorList>
            <person name="Peterson S.W."/>
        </authorList>
    </citation>
    <scope>NUCLEOTIDE SEQUENCE [LARGE SCALE GENOMIC DNA]</scope>
    <source>
        <strain evidence="2 3">B Ar 00.02</strain>
    </source>
</reference>
<keyword evidence="1" id="KW-0812">Transmembrane</keyword>
<keyword evidence="3" id="KW-1185">Reference proteome</keyword>
<feature type="transmembrane region" description="Helical" evidence="1">
    <location>
        <begin position="12"/>
        <end position="32"/>
    </location>
</feature>
<name>A0A1R4FXD3_9MICC</name>
<evidence type="ECO:0008006" key="4">
    <source>
        <dbReference type="Google" id="ProtNLM"/>
    </source>
</evidence>
<gene>
    <name evidence="2" type="ORF">FM101_06310</name>
</gene>
<sequence>MRSFPATLNRTLLIIIGFVMLAGGLWLIWPWFQTTVGLRVPEGASGLLADPSADLAPGATDVLEQSWMPAALIVVGMIVLLLGLAWLGRQVPRSRRAETLRFTADPGAGTTTLDPKVLESAVSQAAAALPQVAAAKAMLRGSVGAPDLLLQVHAEPAAHLPHLTATLTEQIAADVVLCLGHPLEHFAIEYSVEKSS</sequence>
<dbReference type="RefSeq" id="WP_086997065.1">
    <property type="nucleotide sequence ID" value="NZ_FUHW01000024.1"/>
</dbReference>
<feature type="transmembrane region" description="Helical" evidence="1">
    <location>
        <begin position="67"/>
        <end position="87"/>
    </location>
</feature>